<proteinExistence type="inferred from homology"/>
<dbReference type="InterPro" id="IPR000399">
    <property type="entry name" value="TPP-bd_CS"/>
</dbReference>
<dbReference type="Pfam" id="PF00205">
    <property type="entry name" value="TPP_enzyme_M"/>
    <property type="match status" value="1"/>
</dbReference>
<dbReference type="SUPFAM" id="SSF52467">
    <property type="entry name" value="DHS-like NAD/FAD-binding domain"/>
    <property type="match status" value="1"/>
</dbReference>
<dbReference type="GO" id="GO:0009097">
    <property type="term" value="P:isoleucine biosynthetic process"/>
    <property type="evidence" value="ECO:0007669"/>
    <property type="project" value="TreeGrafter"/>
</dbReference>
<dbReference type="GO" id="GO:0009099">
    <property type="term" value="P:L-valine biosynthetic process"/>
    <property type="evidence" value="ECO:0007669"/>
    <property type="project" value="TreeGrafter"/>
</dbReference>
<dbReference type="InterPro" id="IPR045229">
    <property type="entry name" value="TPP_enz"/>
</dbReference>
<dbReference type="Gene3D" id="3.40.50.970">
    <property type="match status" value="2"/>
</dbReference>
<dbReference type="AlphaFoldDB" id="A0A1I0FK11"/>
<evidence type="ECO:0000259" key="5">
    <source>
        <dbReference type="Pfam" id="PF00205"/>
    </source>
</evidence>
<evidence type="ECO:0000313" key="9">
    <source>
        <dbReference type="Proteomes" id="UP000199308"/>
    </source>
</evidence>
<dbReference type="InterPro" id="IPR029061">
    <property type="entry name" value="THDP-binding"/>
</dbReference>
<dbReference type="CDD" id="cd00568">
    <property type="entry name" value="TPP_enzymes"/>
    <property type="match status" value="1"/>
</dbReference>
<evidence type="ECO:0000256" key="4">
    <source>
        <dbReference type="RuleBase" id="RU362132"/>
    </source>
</evidence>
<accession>A0A1I0FK11</accession>
<organism evidence="8 9">
    <name type="scientific">Thalassotalea agarivorans</name>
    <name type="common">Thalassomonas agarivorans</name>
    <dbReference type="NCBI Taxonomy" id="349064"/>
    <lineage>
        <taxon>Bacteria</taxon>
        <taxon>Pseudomonadati</taxon>
        <taxon>Pseudomonadota</taxon>
        <taxon>Gammaproteobacteria</taxon>
        <taxon>Alteromonadales</taxon>
        <taxon>Colwelliaceae</taxon>
        <taxon>Thalassotalea</taxon>
    </lineage>
</organism>
<evidence type="ECO:0000256" key="2">
    <source>
        <dbReference type="ARBA" id="ARBA00007812"/>
    </source>
</evidence>
<dbReference type="CDD" id="cd07035">
    <property type="entry name" value="TPP_PYR_POX_like"/>
    <property type="match status" value="1"/>
</dbReference>
<dbReference type="PANTHER" id="PTHR18968:SF13">
    <property type="entry name" value="ACETOLACTATE SYNTHASE CATALYTIC SUBUNIT, MITOCHONDRIAL"/>
    <property type="match status" value="1"/>
</dbReference>
<dbReference type="Pfam" id="PF02775">
    <property type="entry name" value="TPP_enzyme_C"/>
    <property type="match status" value="1"/>
</dbReference>
<protein>
    <submittedName>
        <fullName evidence="8">Acetolactate synthase-1/2/3 large subunit</fullName>
    </submittedName>
</protein>
<dbReference type="PROSITE" id="PS00187">
    <property type="entry name" value="TPP_ENZYMES"/>
    <property type="match status" value="1"/>
</dbReference>
<evidence type="ECO:0000256" key="3">
    <source>
        <dbReference type="ARBA" id="ARBA00023052"/>
    </source>
</evidence>
<dbReference type="RefSeq" id="WP_093330067.1">
    <property type="nucleotide sequence ID" value="NZ_AP027363.1"/>
</dbReference>
<dbReference type="GO" id="GO:0050660">
    <property type="term" value="F:flavin adenine dinucleotide binding"/>
    <property type="evidence" value="ECO:0007669"/>
    <property type="project" value="TreeGrafter"/>
</dbReference>
<dbReference type="GO" id="GO:0003984">
    <property type="term" value="F:acetolactate synthase activity"/>
    <property type="evidence" value="ECO:0007669"/>
    <property type="project" value="TreeGrafter"/>
</dbReference>
<dbReference type="GO" id="GO:0005948">
    <property type="term" value="C:acetolactate synthase complex"/>
    <property type="evidence" value="ECO:0007669"/>
    <property type="project" value="TreeGrafter"/>
</dbReference>
<dbReference type="Pfam" id="PF02776">
    <property type="entry name" value="TPP_enzyme_N"/>
    <property type="match status" value="1"/>
</dbReference>
<evidence type="ECO:0000259" key="6">
    <source>
        <dbReference type="Pfam" id="PF02775"/>
    </source>
</evidence>
<dbReference type="InterPro" id="IPR012000">
    <property type="entry name" value="Thiamin_PyroP_enz_cen_dom"/>
</dbReference>
<sequence>MKKTAAWLVRYALEQLKVTHTFGIPGVHNTEIYDELENSDTIDPVLVTHEGYGAFMADAISRSSDSIGTLVIVPAAGATHAASGIGEAHLDGIPMLVISGGVRTDSQFEYQLHDMDQHKMLEPITKKTYKVTTYEDVVPTIFDAYTEATTGEPGPVFVEIPVNLQLDKGEVSHLPTYQQPAPVLSFDAREAIQKAAKLLASAKNPGIFVGWGGVDASQSLTLIAEQLNAPVSTTLQGLSAFPANHPLHTGMGFGPAAVPAATNAFKQCDCLLAIGTRFSEIPTGSFGVTVPENLIHIDINPAVFSKNYPAKIAIEADATLALAELAEAIKPLGSENQQAAIQGKIAADKANYQKEWLAHDSKDRVNPAVFFNALRQQLPEDGYVIADDGNHTFLSAELMPCLKPRHFFSPTDFNCMGYAIPAVIGCKLANPSLPVVGIIGDGAFLMSQTELFTASNRGVGAVFTIFNDGDLAQISQAQKTPYNRTTCTNLPNVRFEALATASGCQYVRIESNDDVQSKIAEALSLAAESQPVVLDVNIDYSKKTRFTQGIIKTNLKRMKLPTKIRMISRALWRRIS</sequence>
<feature type="domain" description="Thiamine pyrophosphate enzyme N-terminal TPP-binding" evidence="7">
    <location>
        <begin position="7"/>
        <end position="120"/>
    </location>
</feature>
<comment type="cofactor">
    <cofactor evidence="1">
        <name>thiamine diphosphate</name>
        <dbReference type="ChEBI" id="CHEBI:58937"/>
    </cofactor>
</comment>
<dbReference type="GO" id="GO:0030976">
    <property type="term" value="F:thiamine pyrophosphate binding"/>
    <property type="evidence" value="ECO:0007669"/>
    <property type="project" value="InterPro"/>
</dbReference>
<dbReference type="SUPFAM" id="SSF52518">
    <property type="entry name" value="Thiamin diphosphate-binding fold (THDP-binding)"/>
    <property type="match status" value="2"/>
</dbReference>
<dbReference type="InterPro" id="IPR029035">
    <property type="entry name" value="DHS-like_NAD/FAD-binding_dom"/>
</dbReference>
<name>A0A1I0FK11_THASX</name>
<comment type="similarity">
    <text evidence="2 4">Belongs to the TPP enzyme family.</text>
</comment>
<dbReference type="PANTHER" id="PTHR18968">
    <property type="entry name" value="THIAMINE PYROPHOSPHATE ENZYMES"/>
    <property type="match status" value="1"/>
</dbReference>
<evidence type="ECO:0000256" key="1">
    <source>
        <dbReference type="ARBA" id="ARBA00001964"/>
    </source>
</evidence>
<gene>
    <name evidence="8" type="ORF">SAMN05660429_02148</name>
</gene>
<dbReference type="Proteomes" id="UP000199308">
    <property type="component" value="Unassembled WGS sequence"/>
</dbReference>
<evidence type="ECO:0000313" key="8">
    <source>
        <dbReference type="EMBL" id="SET57891.1"/>
    </source>
</evidence>
<dbReference type="GO" id="GO:0000287">
    <property type="term" value="F:magnesium ion binding"/>
    <property type="evidence" value="ECO:0007669"/>
    <property type="project" value="InterPro"/>
</dbReference>
<evidence type="ECO:0000259" key="7">
    <source>
        <dbReference type="Pfam" id="PF02776"/>
    </source>
</evidence>
<feature type="domain" description="Thiamine pyrophosphate enzyme central" evidence="5">
    <location>
        <begin position="192"/>
        <end position="325"/>
    </location>
</feature>
<dbReference type="Gene3D" id="3.40.50.1220">
    <property type="entry name" value="TPP-binding domain"/>
    <property type="match status" value="1"/>
</dbReference>
<dbReference type="STRING" id="349064.SAMN05660429_02148"/>
<reference evidence="8 9" key="1">
    <citation type="submission" date="2016-10" db="EMBL/GenBank/DDBJ databases">
        <authorList>
            <person name="de Groot N.N."/>
        </authorList>
    </citation>
    <scope>NUCLEOTIDE SEQUENCE [LARGE SCALE GENOMIC DNA]</scope>
    <source>
        <strain evidence="8 9">DSM 19706</strain>
    </source>
</reference>
<keyword evidence="9" id="KW-1185">Reference proteome</keyword>
<dbReference type="OrthoDB" id="9785953at2"/>
<dbReference type="InterPro" id="IPR011766">
    <property type="entry name" value="TPP_enzyme_TPP-bd"/>
</dbReference>
<dbReference type="EMBL" id="FOHK01000009">
    <property type="protein sequence ID" value="SET57891.1"/>
    <property type="molecule type" value="Genomic_DNA"/>
</dbReference>
<feature type="domain" description="Thiamine pyrophosphate enzyme TPP-binding" evidence="6">
    <location>
        <begin position="389"/>
        <end position="536"/>
    </location>
</feature>
<dbReference type="InterPro" id="IPR012001">
    <property type="entry name" value="Thiamin_PyroP_enz_TPP-bd_dom"/>
</dbReference>
<keyword evidence="3 4" id="KW-0786">Thiamine pyrophosphate</keyword>